<reference evidence="2" key="1">
    <citation type="journal article" date="2018" name="Nat. Microbiol.">
        <title>Leveraging single-cell genomics to expand the fungal tree of life.</title>
        <authorList>
            <person name="Ahrendt S.R."/>
            <person name="Quandt C.A."/>
            <person name="Ciobanu D."/>
            <person name="Clum A."/>
            <person name="Salamov A."/>
            <person name="Andreopoulos B."/>
            <person name="Cheng J.F."/>
            <person name="Woyke T."/>
            <person name="Pelin A."/>
            <person name="Henrissat B."/>
            <person name="Reynolds N.K."/>
            <person name="Benny G.L."/>
            <person name="Smith M.E."/>
            <person name="James T.Y."/>
            <person name="Grigoriev I.V."/>
        </authorList>
    </citation>
    <scope>NUCLEOTIDE SEQUENCE [LARGE SCALE GENOMIC DNA]</scope>
    <source>
        <strain evidence="2">CSF55</strain>
    </source>
</reference>
<organism evidence="1 2">
    <name type="scientific">Rozella allomycis (strain CSF55)</name>
    <dbReference type="NCBI Taxonomy" id="988480"/>
    <lineage>
        <taxon>Eukaryota</taxon>
        <taxon>Fungi</taxon>
        <taxon>Fungi incertae sedis</taxon>
        <taxon>Cryptomycota</taxon>
        <taxon>Cryptomycota incertae sedis</taxon>
        <taxon>Rozella</taxon>
    </lineage>
</organism>
<dbReference type="SUPFAM" id="SSF53098">
    <property type="entry name" value="Ribonuclease H-like"/>
    <property type="match status" value="1"/>
</dbReference>
<sequence>MATQIMKVIQELGANKCVSVVTDNASNMQEAWLETFRETLADVHYVCKFVRDHHHVLTKFIDLRREYKISWNLGLSVPTRTNRSDSTFRTYYSDELNGYLVHNGELIGRFGKRIALVDGLTVLVLIRQNPFFQAGGHCQTPLCSTNIFRGIKTSGAFIRYPGCSLAPLERLRNFLNIWLPDLQFALIFSKFCGSQTPIKTRKSLCCQESSWRPWNDGKRW</sequence>
<proteinExistence type="predicted"/>
<evidence type="ECO:0000313" key="2">
    <source>
        <dbReference type="Proteomes" id="UP000281549"/>
    </source>
</evidence>
<gene>
    <name evidence="1" type="ORF">ROZALSC1DRAFT_24579</name>
</gene>
<accession>A0A4P9YFJ6</accession>
<dbReference type="AlphaFoldDB" id="A0A4P9YFJ6"/>
<evidence type="ECO:0000313" key="1">
    <source>
        <dbReference type="EMBL" id="RKP17070.1"/>
    </source>
</evidence>
<name>A0A4P9YFJ6_ROZAC</name>
<evidence type="ECO:0008006" key="3">
    <source>
        <dbReference type="Google" id="ProtNLM"/>
    </source>
</evidence>
<dbReference type="EMBL" id="ML006046">
    <property type="protein sequence ID" value="RKP17070.1"/>
    <property type="molecule type" value="Genomic_DNA"/>
</dbReference>
<dbReference type="Proteomes" id="UP000281549">
    <property type="component" value="Unassembled WGS sequence"/>
</dbReference>
<dbReference type="InterPro" id="IPR012337">
    <property type="entry name" value="RNaseH-like_sf"/>
</dbReference>
<feature type="non-terminal residue" evidence="1">
    <location>
        <position position="220"/>
    </location>
</feature>
<protein>
    <recommendedName>
        <fullName evidence="3">DUF659 domain-containing protein</fullName>
    </recommendedName>
</protein>